<feature type="binding site" evidence="27">
    <location>
        <position position="118"/>
    </location>
    <ligand>
        <name>Mg(2+)</name>
        <dbReference type="ChEBI" id="CHEBI:18420"/>
        <label>1</label>
        <note>catalytic</note>
    </ligand>
</feature>
<dbReference type="SUPFAM" id="SSF50104">
    <property type="entry name" value="Translation proteins SH3-like domain"/>
    <property type="match status" value="1"/>
</dbReference>
<evidence type="ECO:0000256" key="8">
    <source>
        <dbReference type="ARBA" id="ARBA00009759"/>
    </source>
</evidence>
<evidence type="ECO:0000256" key="7">
    <source>
        <dbReference type="ARBA" id="ARBA00005781"/>
    </source>
</evidence>
<feature type="compositionally biased region" description="Basic residues" evidence="29">
    <location>
        <begin position="1744"/>
        <end position="1755"/>
    </location>
</feature>
<dbReference type="Pfam" id="PF13639">
    <property type="entry name" value="zf-RING_2"/>
    <property type="match status" value="1"/>
</dbReference>
<evidence type="ECO:0000256" key="24">
    <source>
        <dbReference type="ARBA" id="ARBA00035359"/>
    </source>
</evidence>
<dbReference type="SMART" id="SM01177">
    <property type="entry name" value="DUF4210"/>
    <property type="match status" value="1"/>
</dbReference>
<comment type="caution">
    <text evidence="32">The sequence shown here is derived from an EMBL/GenBank/DDBJ whole genome shotgun (WGS) entry which is preliminary data.</text>
</comment>
<feature type="transmembrane region" description="Helical" evidence="30">
    <location>
        <begin position="1006"/>
        <end position="1029"/>
    </location>
</feature>
<evidence type="ECO:0000256" key="30">
    <source>
        <dbReference type="SAM" id="Phobius"/>
    </source>
</evidence>
<dbReference type="InterPro" id="IPR000760">
    <property type="entry name" value="Inositol_monophosphatase-like"/>
</dbReference>
<keyword evidence="21" id="KW-0687">Ribonucleoprotein</keyword>
<feature type="binding site" evidence="27">
    <location>
        <position position="168"/>
    </location>
    <ligand>
        <name>Mg(2+)</name>
        <dbReference type="ChEBI" id="CHEBI:18420"/>
        <label>1</label>
        <note>catalytic</note>
    </ligand>
</feature>
<dbReference type="GO" id="GO:0008270">
    <property type="term" value="F:zinc ion binding"/>
    <property type="evidence" value="ECO:0007669"/>
    <property type="project" value="UniProtKB-KW"/>
</dbReference>
<evidence type="ECO:0000256" key="19">
    <source>
        <dbReference type="ARBA" id="ARBA00023128"/>
    </source>
</evidence>
<feature type="region of interest" description="Disordered" evidence="29">
    <location>
        <begin position="1728"/>
        <end position="1804"/>
    </location>
</feature>
<evidence type="ECO:0000256" key="20">
    <source>
        <dbReference type="ARBA" id="ARBA00023136"/>
    </source>
</evidence>
<evidence type="ECO:0000256" key="3">
    <source>
        <dbReference type="ARBA" id="ARBA00004141"/>
    </source>
</evidence>
<feature type="transmembrane region" description="Helical" evidence="30">
    <location>
        <begin position="704"/>
        <end position="722"/>
    </location>
</feature>
<feature type="binding site" evidence="27">
    <location>
        <position position="289"/>
    </location>
    <ligand>
        <name>Mg(2+)</name>
        <dbReference type="ChEBI" id="CHEBI:18420"/>
        <label>1</label>
        <note>catalytic</note>
    </ligand>
</feature>
<comment type="cofactor">
    <cofactor evidence="2 27">
        <name>Mg(2+)</name>
        <dbReference type="ChEBI" id="CHEBI:18420"/>
    </cofactor>
</comment>
<dbReference type="GO" id="GO:1990904">
    <property type="term" value="C:ribonucleoprotein complex"/>
    <property type="evidence" value="ECO:0007669"/>
    <property type="project" value="UniProtKB-KW"/>
</dbReference>
<dbReference type="SMART" id="SM00744">
    <property type="entry name" value="RINGv"/>
    <property type="match status" value="1"/>
</dbReference>
<dbReference type="GO" id="GO:0016020">
    <property type="term" value="C:membrane"/>
    <property type="evidence" value="ECO:0007669"/>
    <property type="project" value="UniProtKB-SubCell"/>
</dbReference>
<feature type="region of interest" description="Disordered" evidence="29">
    <location>
        <begin position="1630"/>
        <end position="1707"/>
    </location>
</feature>
<keyword evidence="18 30" id="KW-1133">Transmembrane helix</keyword>
<evidence type="ECO:0000256" key="10">
    <source>
        <dbReference type="ARBA" id="ARBA00022692"/>
    </source>
</evidence>
<dbReference type="InterPro" id="IPR050725">
    <property type="entry name" value="CysQ/Inositol_MonoPase"/>
</dbReference>
<feature type="domain" description="RING-type" evidence="31">
    <location>
        <begin position="1091"/>
        <end position="1129"/>
    </location>
</feature>
<dbReference type="EMBL" id="JAUCMV010000001">
    <property type="protein sequence ID" value="KAK0426441.1"/>
    <property type="molecule type" value="Genomic_DNA"/>
</dbReference>
<comment type="pathway">
    <text evidence="6">Polyol metabolism; myo-inositol biosynthesis; myo-inositol from D-glucose 6-phosphate: step 2/2.</text>
</comment>
<comment type="similarity">
    <text evidence="22">Belongs to the ATOS family.</text>
</comment>
<evidence type="ECO:0000256" key="5">
    <source>
        <dbReference type="ARBA" id="ARBA00004173"/>
    </source>
</evidence>
<evidence type="ECO:0000256" key="29">
    <source>
        <dbReference type="SAM" id="MobiDB-lite"/>
    </source>
</evidence>
<keyword evidence="13" id="KW-0378">Hydrolase</keyword>
<evidence type="ECO:0000313" key="32">
    <source>
        <dbReference type="EMBL" id="KAK0426441.1"/>
    </source>
</evidence>
<dbReference type="EC" id="3.1.3.25" evidence="9"/>
<evidence type="ECO:0000256" key="21">
    <source>
        <dbReference type="ARBA" id="ARBA00023274"/>
    </source>
</evidence>
<keyword evidence="14" id="KW-0862">Zinc</keyword>
<dbReference type="GO" id="GO:0012505">
    <property type="term" value="C:endomembrane system"/>
    <property type="evidence" value="ECO:0007669"/>
    <property type="project" value="TreeGrafter"/>
</dbReference>
<dbReference type="InterPro" id="IPR011016">
    <property type="entry name" value="Znf_RING-CH"/>
</dbReference>
<comment type="catalytic activity">
    <reaction evidence="1">
        <text>a myo-inositol phosphate + H2O = myo-inositol + phosphate</text>
        <dbReference type="Rhea" id="RHEA:24056"/>
        <dbReference type="ChEBI" id="CHEBI:15377"/>
        <dbReference type="ChEBI" id="CHEBI:17268"/>
        <dbReference type="ChEBI" id="CHEBI:43474"/>
        <dbReference type="ChEBI" id="CHEBI:84139"/>
        <dbReference type="EC" id="3.1.3.25"/>
    </reaction>
</comment>
<dbReference type="GO" id="GO:0005739">
    <property type="term" value="C:mitochondrion"/>
    <property type="evidence" value="ECO:0007669"/>
    <property type="project" value="UniProtKB-SubCell"/>
</dbReference>
<protein>
    <recommendedName>
        <fullName evidence="23">Large ribosomal subunit protein bL19m</fullName>
        <ecNumber evidence="9">3.1.3.25</ecNumber>
    </recommendedName>
    <alternativeName>
        <fullName evidence="24">39S ribosomal protein L19, mitochondrial</fullName>
    </alternativeName>
    <alternativeName>
        <fullName evidence="26">Inositol-1(or 4)-monophosphatase 3</fullName>
    </alternativeName>
    <alternativeName>
        <fullName evidence="25">Myo-inositol monophosphatase A3</fullName>
    </alternativeName>
</protein>
<dbReference type="InterPro" id="IPR033473">
    <property type="entry name" value="Atos-like_C"/>
</dbReference>
<feature type="compositionally biased region" description="Polar residues" evidence="29">
    <location>
        <begin position="1674"/>
        <end position="1683"/>
    </location>
</feature>
<keyword evidence="11 27" id="KW-0479">Metal-binding</keyword>
<evidence type="ECO:0000256" key="4">
    <source>
        <dbReference type="ARBA" id="ARBA00004167"/>
    </source>
</evidence>
<keyword evidence="16" id="KW-0809">Transit peptide</keyword>
<evidence type="ECO:0000256" key="22">
    <source>
        <dbReference type="ARBA" id="ARBA00034497"/>
    </source>
</evidence>
<dbReference type="FunFam" id="2.30.30.790:FF:000002">
    <property type="entry name" value="39S ribosomal protein L19, mitochondrial"/>
    <property type="match status" value="1"/>
</dbReference>
<dbReference type="SMART" id="SM00184">
    <property type="entry name" value="RING"/>
    <property type="match status" value="1"/>
</dbReference>
<feature type="transmembrane region" description="Helical" evidence="30">
    <location>
        <begin position="728"/>
        <end position="746"/>
    </location>
</feature>
<evidence type="ECO:0000256" key="23">
    <source>
        <dbReference type="ARBA" id="ARBA00035288"/>
    </source>
</evidence>
<name>A0AA39ILD6_9BILA</name>
<dbReference type="GO" id="GO:0003735">
    <property type="term" value="F:structural constituent of ribosome"/>
    <property type="evidence" value="ECO:0007669"/>
    <property type="project" value="InterPro"/>
</dbReference>
<comment type="subcellular location">
    <subcellularLocation>
        <location evidence="3">Membrane</location>
        <topology evidence="3">Multi-pass membrane protein</topology>
    </subcellularLocation>
    <subcellularLocation>
        <location evidence="4">Membrane</location>
        <topology evidence="4">Single-pass membrane protein</topology>
    </subcellularLocation>
    <subcellularLocation>
        <location evidence="5">Mitochondrion</location>
    </subcellularLocation>
</comment>
<evidence type="ECO:0000259" key="31">
    <source>
        <dbReference type="PROSITE" id="PS50089"/>
    </source>
</evidence>
<feature type="transmembrane region" description="Helical" evidence="30">
    <location>
        <begin position="962"/>
        <end position="986"/>
    </location>
</feature>
<dbReference type="SUPFAM" id="SSF57850">
    <property type="entry name" value="RING/U-box"/>
    <property type="match status" value="1"/>
</dbReference>
<feature type="transmembrane region" description="Helical" evidence="30">
    <location>
        <begin position="758"/>
        <end position="778"/>
    </location>
</feature>
<feature type="transmembrane region" description="Helical" evidence="30">
    <location>
        <begin position="1036"/>
        <end position="1053"/>
    </location>
</feature>
<keyword evidence="33" id="KW-1185">Reference proteome</keyword>
<evidence type="ECO:0000256" key="13">
    <source>
        <dbReference type="ARBA" id="ARBA00022801"/>
    </source>
</evidence>
<dbReference type="InterPro" id="IPR013083">
    <property type="entry name" value="Znf_RING/FYVE/PHD"/>
</dbReference>
<comment type="similarity">
    <text evidence="7">Belongs to the bacterial ribosomal protein bL19 family.</text>
</comment>
<evidence type="ECO:0000256" key="27">
    <source>
        <dbReference type="PIRSR" id="PIRSR600760-2"/>
    </source>
</evidence>
<dbReference type="FunFam" id="3.30.540.10:FF:000012">
    <property type="entry name" value="Blast:Putative inositol monophosphatase 3"/>
    <property type="match status" value="1"/>
</dbReference>
<feature type="binding site" evidence="27">
    <location>
        <position position="165"/>
    </location>
    <ligand>
        <name>Mg(2+)</name>
        <dbReference type="ChEBI" id="CHEBI:18420"/>
        <label>1</label>
        <note>catalytic</note>
    </ligand>
</feature>
<evidence type="ECO:0000256" key="14">
    <source>
        <dbReference type="ARBA" id="ARBA00022833"/>
    </source>
</evidence>
<evidence type="ECO:0000256" key="11">
    <source>
        <dbReference type="ARBA" id="ARBA00022723"/>
    </source>
</evidence>
<feature type="region of interest" description="Disordered" evidence="29">
    <location>
        <begin position="438"/>
        <end position="472"/>
    </location>
</feature>
<evidence type="ECO:0000256" key="15">
    <source>
        <dbReference type="ARBA" id="ARBA00022842"/>
    </source>
</evidence>
<keyword evidence="12 28" id="KW-0863">Zinc-finger</keyword>
<gene>
    <name evidence="32" type="ORF">QR680_009713</name>
</gene>
<dbReference type="InterPro" id="IPR008991">
    <property type="entry name" value="Translation_prot_SH3-like_sf"/>
</dbReference>
<feature type="transmembrane region" description="Helical" evidence="30">
    <location>
        <begin position="932"/>
        <end position="950"/>
    </location>
</feature>
<dbReference type="GO" id="GO:0005840">
    <property type="term" value="C:ribosome"/>
    <property type="evidence" value="ECO:0007669"/>
    <property type="project" value="UniProtKB-KW"/>
</dbReference>
<keyword evidence="15 27" id="KW-0460">Magnesium</keyword>
<feature type="transmembrane region" description="Helical" evidence="30">
    <location>
        <begin position="12"/>
        <end position="34"/>
    </location>
</feature>
<evidence type="ECO:0000256" key="16">
    <source>
        <dbReference type="ARBA" id="ARBA00022946"/>
    </source>
</evidence>
<dbReference type="InterPro" id="IPR038657">
    <property type="entry name" value="Ribosomal_bL19_sf"/>
</dbReference>
<dbReference type="Proteomes" id="UP001175271">
    <property type="component" value="Unassembled WGS sequence"/>
</dbReference>
<dbReference type="Pfam" id="PF13705">
    <property type="entry name" value="TRC8_N"/>
    <property type="match status" value="1"/>
</dbReference>
<dbReference type="InterPro" id="IPR001841">
    <property type="entry name" value="Znf_RING"/>
</dbReference>
<dbReference type="SUPFAM" id="SSF56655">
    <property type="entry name" value="Carbohydrate phosphatase"/>
    <property type="match status" value="1"/>
</dbReference>
<keyword evidence="20 30" id="KW-0472">Membrane</keyword>
<feature type="transmembrane region" description="Helical" evidence="30">
    <location>
        <begin position="636"/>
        <end position="657"/>
    </location>
</feature>
<feature type="compositionally biased region" description="Polar residues" evidence="29">
    <location>
        <begin position="1757"/>
        <end position="1771"/>
    </location>
</feature>
<feature type="binding site" evidence="27">
    <location>
        <position position="167"/>
    </location>
    <ligand>
        <name>Mg(2+)</name>
        <dbReference type="ChEBI" id="CHEBI:18420"/>
        <label>1</label>
        <note>catalytic</note>
    </ligand>
</feature>
<reference evidence="32" key="1">
    <citation type="submission" date="2023-06" db="EMBL/GenBank/DDBJ databases">
        <title>Genomic analysis of the entomopathogenic nematode Steinernema hermaphroditum.</title>
        <authorList>
            <person name="Schwarz E.M."/>
            <person name="Heppert J.K."/>
            <person name="Baniya A."/>
            <person name="Schwartz H.T."/>
            <person name="Tan C.-H."/>
            <person name="Antoshechkin I."/>
            <person name="Sternberg P.W."/>
            <person name="Goodrich-Blair H."/>
            <person name="Dillman A.R."/>
        </authorList>
    </citation>
    <scope>NUCLEOTIDE SEQUENCE</scope>
    <source>
        <strain evidence="32">PS9179</strain>
        <tissue evidence="32">Whole animal</tissue>
    </source>
</reference>
<evidence type="ECO:0000256" key="28">
    <source>
        <dbReference type="PROSITE-ProRule" id="PRU00175"/>
    </source>
</evidence>
<dbReference type="PROSITE" id="PS50089">
    <property type="entry name" value="ZF_RING_2"/>
    <property type="match status" value="1"/>
</dbReference>
<evidence type="ECO:0000256" key="25">
    <source>
        <dbReference type="ARBA" id="ARBA00042119"/>
    </source>
</evidence>
<dbReference type="Pfam" id="PF01245">
    <property type="entry name" value="Ribosomal_L19"/>
    <property type="match status" value="1"/>
</dbReference>
<dbReference type="PANTHER" id="PTHR43028">
    <property type="entry name" value="3'(2'),5'-BISPHOSPHATE NUCLEOTIDASE 1"/>
    <property type="match status" value="1"/>
</dbReference>
<feature type="transmembrane region" description="Helical" evidence="30">
    <location>
        <begin position="863"/>
        <end position="886"/>
    </location>
</feature>
<dbReference type="InterPro" id="IPR025261">
    <property type="entry name" value="Atos-like_cons_dom"/>
</dbReference>
<evidence type="ECO:0000256" key="9">
    <source>
        <dbReference type="ARBA" id="ARBA00013106"/>
    </source>
</evidence>
<dbReference type="PROSITE" id="PS00630">
    <property type="entry name" value="IMP_2"/>
    <property type="match status" value="1"/>
</dbReference>
<comment type="similarity">
    <text evidence="8">Belongs to the inositol monophosphatase superfamily.</text>
</comment>
<dbReference type="Gene3D" id="2.30.30.790">
    <property type="match status" value="1"/>
</dbReference>
<evidence type="ECO:0000256" key="18">
    <source>
        <dbReference type="ARBA" id="ARBA00022989"/>
    </source>
</evidence>
<proteinExistence type="inferred from homology"/>
<dbReference type="PRINTS" id="PR00061">
    <property type="entry name" value="RIBOSOMALL19"/>
</dbReference>
<feature type="region of interest" description="Disordered" evidence="29">
    <location>
        <begin position="1824"/>
        <end position="1843"/>
    </location>
</feature>
<feature type="compositionally biased region" description="Basic and acidic residues" evidence="29">
    <location>
        <begin position="443"/>
        <end position="457"/>
    </location>
</feature>
<organism evidence="32 33">
    <name type="scientific">Steinernema hermaphroditum</name>
    <dbReference type="NCBI Taxonomy" id="289476"/>
    <lineage>
        <taxon>Eukaryota</taxon>
        <taxon>Metazoa</taxon>
        <taxon>Ecdysozoa</taxon>
        <taxon>Nematoda</taxon>
        <taxon>Chromadorea</taxon>
        <taxon>Rhabditida</taxon>
        <taxon>Tylenchina</taxon>
        <taxon>Panagrolaimomorpha</taxon>
        <taxon>Strongyloidoidea</taxon>
        <taxon>Steinernematidae</taxon>
        <taxon>Steinernema</taxon>
    </lineage>
</organism>
<accession>A0AA39ILD6</accession>
<feature type="transmembrane region" description="Helical" evidence="30">
    <location>
        <begin position="677"/>
        <end position="697"/>
    </location>
</feature>
<keyword evidence="19" id="KW-0496">Mitochondrion</keyword>
<dbReference type="GO" id="GO:0008254">
    <property type="term" value="F:3'-nucleotidase activity"/>
    <property type="evidence" value="ECO:0007669"/>
    <property type="project" value="TreeGrafter"/>
</dbReference>
<dbReference type="Pfam" id="PF13915">
    <property type="entry name" value="DUF4210"/>
    <property type="match status" value="1"/>
</dbReference>
<dbReference type="Gene3D" id="3.30.40.10">
    <property type="entry name" value="Zinc/RING finger domain, C3HC4 (zinc finger)"/>
    <property type="match status" value="1"/>
</dbReference>
<dbReference type="Pfam" id="PF00459">
    <property type="entry name" value="Inositol_P"/>
    <property type="match status" value="1"/>
</dbReference>
<dbReference type="GO" id="GO:0006412">
    <property type="term" value="P:translation"/>
    <property type="evidence" value="ECO:0007669"/>
    <property type="project" value="InterPro"/>
</dbReference>
<sequence>MANWIQGMEVKVNYKNTLTFVVGCAFFYLAYLLWRVEDPFPEIDVQMRDIISYAVLAVEMGGHAVAVVHNESKDRLNIQKKGMTDEGKAELLTQADLISNHLILDVLQRFPGIQVISEEKSGQITEAEVEKYRTDKYSLWLSMREQLDKMPSRKLPLSRLAFWVDPLDATQEFTEGLVEYVTVMTCVTLDGKPIFGAIYRPFQNETIFGLVGWGAMKANGELIKHDTSPANKHIVVSRSHAGKVEELAKKVFPGEYTVEPAGGSGYKSLRLVNHTAELYMHTTKIKKWDTCAGDAIIRSLGGLMLDLDGRPIDYSPELDVVNGRGLIASVSSPYTYYAKVKDHLKSIGLLAMGIKEINDLAMKHLRLKGEYIDVMKNVEKILDESRFNLSRTKSIVGFSFADAAAVDNRDMTATARIDIKEIDGEETSFEFHYEPITVAPSNKNDDKESDGEKETEIRKRRADSDASEEASKTTTINFRPFGLLEPSTAKKARSEIARALPLICQLAQLRSRITTLDKEIACSFPVVCTMDVAGASFGLSQNVRDALHHVFETIIRLPGLLLLELWLRKFDVNIKEITEEMIQNTPLSTYLDMSRILEFVHTRNFDQSAATILSYSVLLLCAMFLMLPLGKLVQVYLHSLSLLLFGFAHYMSIRYVQLEQTSDPELKLDDFVKLERHGFHFLAQLMLSVAQSVILRMESDVGRVFLAVFTIPIIARMCGFPVTKLIIAHNVACSAAMLLICIYVLNRVPALLLSIRRAYRQLRAILIVRGIAIGAVTVWRRLRIAELLTSAYLTMFCVRMYVEVSENQRRFNEIFSIMMSAIAECTSTPLSLLALALTVSCACKLVVKAAQWTVGGVHDERHVLAHGGCTEALTLVLLCFQIGILGMRIEQKVFLLGLVLFIVMSALLQSLYEIMEPQMLALGAMPGAPRSRHMRTVTLAGILILGPIALSGSIASFLPIDLWCVIIVSNCILTAIRSVSTTIVYSLTLIDNRAAEPWERYDDFVFYARITTRCVELLLALGVVAYGVVAALNKQWTVASIVVLIFHTYFNVWRRVHSAASMIKARHTATRNIDSLDKATKSQLEQRKDVCPICFMDLIEEARITPCRHLFHGACLRKWLSVKNVCPLCYQSLVIEKRKRSALEHCPERRNTGNSENQDGDQRGVDLEAPLLEHHRNRRRNTDEASFSSEWDSESSSSLASDFTINVAGRSYARRSLIYPDFLQSPVWGRRNALRERLERADMLERRMQLDIPEFYVGSIVAVTTSDSNLANRQNRFLGICIRREREGLQHQFTLRNVVDGLGVEVMYELYNPTILKIETIKLERRLDDDLSYLIDALPEYSTFDFNLEPIAHPAGTPVPVNAQKIKLRPPPWTRRWELYDYKGIEDSWTQATPYYKRRLHKTRVNDYRKYDLIADYRLKSNELEHELAVEKEMARTSVSTTSMETVGDICRLVLESRSGLGAELPVGIPDSIIQQAEHVLFHGLPVSVHTILAHEKCRDEGRPECPNAIQVEVWTIQVDYVRDDKQKLQPLFLKQAVRSHLHFSQLNSWVANNNSKLPKGMLCSYRLSLSDHLKNEELLSVDSHHFPQCLIDRHHQLTVKVKWVKRDRVPTLPPQCVFEKVPFEDWEQPLSPNDCSPPNTPHFFISPDDESPCHREKNSPNPPPPKRVHRASLETSESSVDTTFDGVSPMSSAVDGREGRTPEEVISQSTEVEVLADFLASSSSIGAAKICPPLDSGNDATPRRPRSLNLRQRRNTTGSVERNVSDPSLHQRTHGHSALDQPHATFNRRTGLPLSSSPAPMKRNERSFDADIRLERLRRGSQFVDDSSGSDGEGAPVAQLARSPTSGTGLLCNFEESVLNGRLEPLASIVGFRLELAANGSFTSPHMNLPVTTFFFNISDDATPSPYLGHCSLEEIGRKGYHISKKGTVQATLFNPQGTVVKIFVVKIDLADMPPSSQTFIRQRSFFMPVGCRLEDVQRSWLKYLIHLRLATDRAGRLFIHTDIRILFSNKSDLDSLNLEKGLGESTAVDSGKFQLTTFTEMPQRPKYSPVK</sequence>
<dbReference type="InterPro" id="IPR001857">
    <property type="entry name" value="Ribosomal_bL19"/>
</dbReference>
<dbReference type="InterPro" id="IPR020550">
    <property type="entry name" value="Inositol_monophosphatase_CS"/>
</dbReference>
<keyword evidence="10 30" id="KW-0812">Transmembrane</keyword>
<keyword evidence="17" id="KW-0689">Ribosomal protein</keyword>
<evidence type="ECO:0000256" key="2">
    <source>
        <dbReference type="ARBA" id="ARBA00001946"/>
    </source>
</evidence>
<dbReference type="InterPro" id="IPR025754">
    <property type="entry name" value="TRC8_N_dom"/>
</dbReference>
<dbReference type="Gene3D" id="3.30.540.10">
    <property type="entry name" value="Fructose-1,6-Bisphosphatase, subunit A, domain 1"/>
    <property type="match status" value="1"/>
</dbReference>
<feature type="region of interest" description="Disordered" evidence="29">
    <location>
        <begin position="1169"/>
        <end position="1189"/>
    </location>
</feature>
<evidence type="ECO:0000256" key="12">
    <source>
        <dbReference type="ARBA" id="ARBA00022771"/>
    </source>
</evidence>
<dbReference type="Gene3D" id="3.40.190.80">
    <property type="match status" value="1"/>
</dbReference>
<evidence type="ECO:0000256" key="17">
    <source>
        <dbReference type="ARBA" id="ARBA00022980"/>
    </source>
</evidence>
<dbReference type="PANTHER" id="PTHR43028:SF4">
    <property type="entry name" value="INOSITOL MONOPHOSPHATASE 3"/>
    <property type="match status" value="1"/>
</dbReference>
<dbReference type="Pfam" id="PF13889">
    <property type="entry name" value="Chromosome_seg"/>
    <property type="match status" value="1"/>
</dbReference>
<evidence type="ECO:0000256" key="1">
    <source>
        <dbReference type="ARBA" id="ARBA00001033"/>
    </source>
</evidence>
<feature type="transmembrane region" description="Helical" evidence="30">
    <location>
        <begin position="893"/>
        <end position="912"/>
    </location>
</feature>
<feature type="transmembrane region" description="Helical" evidence="30">
    <location>
        <begin position="612"/>
        <end position="629"/>
    </location>
</feature>
<evidence type="ECO:0000313" key="33">
    <source>
        <dbReference type="Proteomes" id="UP001175271"/>
    </source>
</evidence>
<dbReference type="GO" id="GO:0046854">
    <property type="term" value="P:phosphatidylinositol phosphate biosynthetic process"/>
    <property type="evidence" value="ECO:0007669"/>
    <property type="project" value="InterPro"/>
</dbReference>
<evidence type="ECO:0000256" key="26">
    <source>
        <dbReference type="ARBA" id="ARBA00042949"/>
    </source>
</evidence>
<evidence type="ECO:0000256" key="6">
    <source>
        <dbReference type="ARBA" id="ARBA00005152"/>
    </source>
</evidence>
<dbReference type="GO" id="GO:0052834">
    <property type="term" value="F:inositol monophosphate phosphatase activity"/>
    <property type="evidence" value="ECO:0007669"/>
    <property type="project" value="UniProtKB-EC"/>
</dbReference>